<dbReference type="Proteomes" id="UP000663891">
    <property type="component" value="Unassembled WGS sequence"/>
</dbReference>
<gene>
    <name evidence="1" type="ORF">VCS650_LOCUS43988</name>
</gene>
<dbReference type="AlphaFoldDB" id="A0A815W7G0"/>
<evidence type="ECO:0000313" key="1">
    <source>
        <dbReference type="EMBL" id="CAF1540125.1"/>
    </source>
</evidence>
<proteinExistence type="predicted"/>
<protein>
    <submittedName>
        <fullName evidence="1">Uncharacterized protein</fullName>
    </submittedName>
</protein>
<dbReference type="OrthoDB" id="10036512at2759"/>
<comment type="caution">
    <text evidence="1">The sequence shown here is derived from an EMBL/GenBank/DDBJ whole genome shotgun (WGS) entry which is preliminary data.</text>
</comment>
<reference evidence="1" key="1">
    <citation type="submission" date="2021-02" db="EMBL/GenBank/DDBJ databases">
        <authorList>
            <person name="Nowell W R."/>
        </authorList>
    </citation>
    <scope>NUCLEOTIDE SEQUENCE</scope>
</reference>
<evidence type="ECO:0000313" key="2">
    <source>
        <dbReference type="Proteomes" id="UP000663891"/>
    </source>
</evidence>
<accession>A0A815W7G0</accession>
<name>A0A815W7G0_9BILA</name>
<sequence>MLHCPKSHHEINLAESLIDYYCRAAPEVYDHSIELLSLHAHLHLAEQVRRHGGLGFSSAFCFESCIRPLKKLVHGTRDLASQVAFWFDLRTAIHRPHFQLQSPA</sequence>
<feature type="non-terminal residue" evidence="1">
    <location>
        <position position="104"/>
    </location>
</feature>
<dbReference type="EMBL" id="CAJNON010006773">
    <property type="protein sequence ID" value="CAF1540125.1"/>
    <property type="molecule type" value="Genomic_DNA"/>
</dbReference>
<organism evidence="1 2">
    <name type="scientific">Adineta steineri</name>
    <dbReference type="NCBI Taxonomy" id="433720"/>
    <lineage>
        <taxon>Eukaryota</taxon>
        <taxon>Metazoa</taxon>
        <taxon>Spiralia</taxon>
        <taxon>Gnathifera</taxon>
        <taxon>Rotifera</taxon>
        <taxon>Eurotatoria</taxon>
        <taxon>Bdelloidea</taxon>
        <taxon>Adinetida</taxon>
        <taxon>Adinetidae</taxon>
        <taxon>Adineta</taxon>
    </lineage>
</organism>